<evidence type="ECO:0000256" key="6">
    <source>
        <dbReference type="ARBA" id="ARBA00022438"/>
    </source>
</evidence>
<keyword evidence="8" id="KW-0479">Metal-binding</keyword>
<dbReference type="Gene3D" id="2.60.40.1730">
    <property type="entry name" value="tricorn interacting facor f3 domain"/>
    <property type="match status" value="1"/>
</dbReference>
<feature type="domain" description="Peptidase M1 membrane alanine aminopeptidase" evidence="15">
    <location>
        <begin position="228"/>
        <end position="409"/>
    </location>
</feature>
<evidence type="ECO:0000256" key="10">
    <source>
        <dbReference type="ARBA" id="ARBA00022833"/>
    </source>
</evidence>
<evidence type="ECO:0000256" key="12">
    <source>
        <dbReference type="ARBA" id="ARBA00029811"/>
    </source>
</evidence>
<gene>
    <name evidence="17" type="ORF">H9867_08140</name>
</gene>
<evidence type="ECO:0000256" key="1">
    <source>
        <dbReference type="ARBA" id="ARBA00000098"/>
    </source>
</evidence>
<evidence type="ECO:0000259" key="15">
    <source>
        <dbReference type="Pfam" id="PF01433"/>
    </source>
</evidence>
<dbReference type="InterPro" id="IPR001930">
    <property type="entry name" value="Peptidase_M1"/>
</dbReference>
<evidence type="ECO:0000256" key="3">
    <source>
        <dbReference type="ARBA" id="ARBA00010136"/>
    </source>
</evidence>
<accession>A0A9D1RZ48</accession>
<keyword evidence="7" id="KW-0645">Protease</keyword>
<dbReference type="GO" id="GO:0016285">
    <property type="term" value="F:alanyl aminopeptidase activity"/>
    <property type="evidence" value="ECO:0007669"/>
    <property type="project" value="UniProtKB-EC"/>
</dbReference>
<dbReference type="EMBL" id="DXFZ01000098">
    <property type="protein sequence ID" value="HIW96429.1"/>
    <property type="molecule type" value="Genomic_DNA"/>
</dbReference>
<evidence type="ECO:0000256" key="7">
    <source>
        <dbReference type="ARBA" id="ARBA00022670"/>
    </source>
</evidence>
<keyword evidence="11" id="KW-0482">Metalloprotease</keyword>
<evidence type="ECO:0000313" key="17">
    <source>
        <dbReference type="EMBL" id="HIW96429.1"/>
    </source>
</evidence>
<dbReference type="InterPro" id="IPR050344">
    <property type="entry name" value="Peptidase_M1_aminopeptidases"/>
</dbReference>
<evidence type="ECO:0000256" key="11">
    <source>
        <dbReference type="ARBA" id="ARBA00023049"/>
    </source>
</evidence>
<evidence type="ECO:0000256" key="14">
    <source>
        <dbReference type="SAM" id="MobiDB-lite"/>
    </source>
</evidence>
<sequence>MDYNVEPNHLRATATITVENYTPLKVLTLDLANNLAVNRVTITGHGGAAGGDQLRIRRFRHSGNKLHITFVEELPEDLSFDVHITYSGHPRPLRSTWGEVGWEETDHGAVVAGQPNGAPSWFPCDDTPDEKATYRIAITAHKDTTAVATGACTSVTTKGHSTTRVFEMPYPTSTYLVAVYVGPFAHHAFPPALVGRKEVPVHAWLPAGTPEARQVRANVEQDFADQTEMITAYSRFFGTYPFPEYSVVIAAEEMEIPLEAQGLSFFGCNHADGKGTWERLIAHELAHQWFGNSVGLVEWRDIWLNEGFACYAEWLWFEHIQSVPAAHHAWAHYQVLRSKPQDLLLEDPGAQDMFDDRVYKRGALTVHALRALFGDEAFFELLRTWTSTHRFGLVETRDLENLALSIAEKFHIDAGAVEELFASWVRATELPDFPGTAEEQEQLAQFSPQDMADLPAGPDRPEVDAGGSNAGRRRH</sequence>
<evidence type="ECO:0000256" key="5">
    <source>
        <dbReference type="ARBA" id="ARBA00015611"/>
    </source>
</evidence>
<dbReference type="Pfam" id="PF17900">
    <property type="entry name" value="Peptidase_M1_N"/>
    <property type="match status" value="1"/>
</dbReference>
<evidence type="ECO:0000256" key="4">
    <source>
        <dbReference type="ARBA" id="ARBA00012564"/>
    </source>
</evidence>
<feature type="region of interest" description="Disordered" evidence="14">
    <location>
        <begin position="435"/>
        <end position="475"/>
    </location>
</feature>
<keyword evidence="6" id="KW-0031">Aminopeptidase</keyword>
<keyword evidence="9" id="KW-0378">Hydrolase</keyword>
<comment type="catalytic activity">
    <reaction evidence="1">
        <text>Release of an N-terminal amino acid, Xaa-|-Yaa- from a peptide, amide or arylamide. Xaa is preferably Ala, but may be most amino acids including Pro (slow action). When a terminal hydrophobic residue is followed by a prolyl residue, the two may be released as an intact Xaa-Pro dipeptide.</text>
        <dbReference type="EC" id="3.4.11.2"/>
    </reaction>
</comment>
<comment type="cofactor">
    <cofactor evidence="2">
        <name>Zn(2+)</name>
        <dbReference type="ChEBI" id="CHEBI:29105"/>
    </cofactor>
</comment>
<feature type="domain" description="Aminopeptidase N-like N-terminal" evidence="16">
    <location>
        <begin position="4"/>
        <end position="176"/>
    </location>
</feature>
<dbReference type="EC" id="3.4.11.2" evidence="4"/>
<evidence type="ECO:0000256" key="8">
    <source>
        <dbReference type="ARBA" id="ARBA00022723"/>
    </source>
</evidence>
<dbReference type="Proteomes" id="UP000824189">
    <property type="component" value="Unassembled WGS sequence"/>
</dbReference>
<dbReference type="AlphaFoldDB" id="A0A9D1RZ48"/>
<evidence type="ECO:0000256" key="2">
    <source>
        <dbReference type="ARBA" id="ARBA00001947"/>
    </source>
</evidence>
<dbReference type="PANTHER" id="PTHR11533:SF174">
    <property type="entry name" value="PUROMYCIN-SENSITIVE AMINOPEPTIDASE-RELATED"/>
    <property type="match status" value="1"/>
</dbReference>
<dbReference type="InterPro" id="IPR045357">
    <property type="entry name" value="Aminopeptidase_N-like_N"/>
</dbReference>
<dbReference type="InterPro" id="IPR027268">
    <property type="entry name" value="Peptidase_M4/M1_CTD_sf"/>
</dbReference>
<evidence type="ECO:0000256" key="13">
    <source>
        <dbReference type="ARBA" id="ARBA00031533"/>
    </source>
</evidence>
<dbReference type="Gene3D" id="1.10.390.10">
    <property type="entry name" value="Neutral Protease Domain 2"/>
    <property type="match status" value="1"/>
</dbReference>
<evidence type="ECO:0000259" key="16">
    <source>
        <dbReference type="Pfam" id="PF17900"/>
    </source>
</evidence>
<organism evidence="17 18">
    <name type="scientific">Candidatus Corynebacterium gallistercoris</name>
    <dbReference type="NCBI Taxonomy" id="2838530"/>
    <lineage>
        <taxon>Bacteria</taxon>
        <taxon>Bacillati</taxon>
        <taxon>Actinomycetota</taxon>
        <taxon>Actinomycetes</taxon>
        <taxon>Mycobacteriales</taxon>
        <taxon>Corynebacteriaceae</taxon>
        <taxon>Corynebacterium</taxon>
    </lineage>
</organism>
<dbReference type="GO" id="GO:0016020">
    <property type="term" value="C:membrane"/>
    <property type="evidence" value="ECO:0007669"/>
    <property type="project" value="TreeGrafter"/>
</dbReference>
<dbReference type="SUPFAM" id="SSF55486">
    <property type="entry name" value="Metalloproteases ('zincins'), catalytic domain"/>
    <property type="match status" value="1"/>
</dbReference>
<dbReference type="PANTHER" id="PTHR11533">
    <property type="entry name" value="PROTEASE M1 ZINC METALLOPROTEASE"/>
    <property type="match status" value="1"/>
</dbReference>
<dbReference type="GO" id="GO:0006508">
    <property type="term" value="P:proteolysis"/>
    <property type="evidence" value="ECO:0007669"/>
    <property type="project" value="UniProtKB-KW"/>
</dbReference>
<dbReference type="InterPro" id="IPR042097">
    <property type="entry name" value="Aminopeptidase_N-like_N_sf"/>
</dbReference>
<evidence type="ECO:0000313" key="18">
    <source>
        <dbReference type="Proteomes" id="UP000824189"/>
    </source>
</evidence>
<dbReference type="GO" id="GO:0042277">
    <property type="term" value="F:peptide binding"/>
    <property type="evidence" value="ECO:0007669"/>
    <property type="project" value="TreeGrafter"/>
</dbReference>
<dbReference type="Pfam" id="PF01433">
    <property type="entry name" value="Peptidase_M1"/>
    <property type="match status" value="1"/>
</dbReference>
<dbReference type="CDD" id="cd09603">
    <property type="entry name" value="M1_APN_like"/>
    <property type="match status" value="1"/>
</dbReference>
<name>A0A9D1RZ48_9CORY</name>
<evidence type="ECO:0000256" key="9">
    <source>
        <dbReference type="ARBA" id="ARBA00022801"/>
    </source>
</evidence>
<comment type="caution">
    <text evidence="17">The sequence shown here is derived from an EMBL/GenBank/DDBJ whole genome shotgun (WGS) entry which is preliminary data.</text>
</comment>
<dbReference type="GO" id="GO:0043171">
    <property type="term" value="P:peptide catabolic process"/>
    <property type="evidence" value="ECO:0007669"/>
    <property type="project" value="TreeGrafter"/>
</dbReference>
<dbReference type="InterPro" id="IPR014782">
    <property type="entry name" value="Peptidase_M1_dom"/>
</dbReference>
<dbReference type="PRINTS" id="PR00756">
    <property type="entry name" value="ALADIPTASE"/>
</dbReference>
<keyword evidence="10" id="KW-0862">Zinc</keyword>
<dbReference type="SUPFAM" id="SSF63737">
    <property type="entry name" value="Leukotriene A4 hydrolase N-terminal domain"/>
    <property type="match status" value="1"/>
</dbReference>
<reference evidence="17" key="2">
    <citation type="submission" date="2021-04" db="EMBL/GenBank/DDBJ databases">
        <authorList>
            <person name="Gilroy R."/>
        </authorList>
    </citation>
    <scope>NUCLEOTIDE SEQUENCE</scope>
    <source>
        <strain evidence="17">4376</strain>
    </source>
</reference>
<dbReference type="GO" id="GO:0005737">
    <property type="term" value="C:cytoplasm"/>
    <property type="evidence" value="ECO:0007669"/>
    <property type="project" value="TreeGrafter"/>
</dbReference>
<protein>
    <recommendedName>
        <fullName evidence="5">Aminopeptidase N</fullName>
        <ecNumber evidence="4">3.4.11.2</ecNumber>
    </recommendedName>
    <alternativeName>
        <fullName evidence="12">Alanine aminopeptidase</fullName>
    </alternativeName>
    <alternativeName>
        <fullName evidence="13">Lysyl aminopeptidase</fullName>
    </alternativeName>
</protein>
<comment type="similarity">
    <text evidence="3">Belongs to the peptidase M1 family.</text>
</comment>
<dbReference type="GO" id="GO:0005615">
    <property type="term" value="C:extracellular space"/>
    <property type="evidence" value="ECO:0007669"/>
    <property type="project" value="TreeGrafter"/>
</dbReference>
<dbReference type="GO" id="GO:0008270">
    <property type="term" value="F:zinc ion binding"/>
    <property type="evidence" value="ECO:0007669"/>
    <property type="project" value="InterPro"/>
</dbReference>
<proteinExistence type="inferred from homology"/>
<reference evidence="17" key="1">
    <citation type="journal article" date="2021" name="PeerJ">
        <title>Extensive microbial diversity within the chicken gut microbiome revealed by metagenomics and culture.</title>
        <authorList>
            <person name="Gilroy R."/>
            <person name="Ravi A."/>
            <person name="Getino M."/>
            <person name="Pursley I."/>
            <person name="Horton D.L."/>
            <person name="Alikhan N.F."/>
            <person name="Baker D."/>
            <person name="Gharbi K."/>
            <person name="Hall N."/>
            <person name="Watson M."/>
            <person name="Adriaenssens E.M."/>
            <person name="Foster-Nyarko E."/>
            <person name="Jarju S."/>
            <person name="Secka A."/>
            <person name="Antonio M."/>
            <person name="Oren A."/>
            <person name="Chaudhuri R.R."/>
            <person name="La Ragione R."/>
            <person name="Hildebrand F."/>
            <person name="Pallen M.J."/>
        </authorList>
    </citation>
    <scope>NUCLEOTIDE SEQUENCE</scope>
    <source>
        <strain evidence="17">4376</strain>
    </source>
</reference>
<dbReference type="GO" id="GO:0070006">
    <property type="term" value="F:metalloaminopeptidase activity"/>
    <property type="evidence" value="ECO:0007669"/>
    <property type="project" value="TreeGrafter"/>
</dbReference>